<organism evidence="2 3">
    <name type="scientific">Plantactinospora mayteni</name>
    <dbReference type="NCBI Taxonomy" id="566021"/>
    <lineage>
        <taxon>Bacteria</taxon>
        <taxon>Bacillati</taxon>
        <taxon>Actinomycetota</taxon>
        <taxon>Actinomycetes</taxon>
        <taxon>Micromonosporales</taxon>
        <taxon>Micromonosporaceae</taxon>
        <taxon>Plantactinospora</taxon>
    </lineage>
</organism>
<proteinExistence type="predicted"/>
<accession>A0ABQ4EUH7</accession>
<dbReference type="Proteomes" id="UP000621500">
    <property type="component" value="Unassembled WGS sequence"/>
</dbReference>
<evidence type="ECO:0000313" key="3">
    <source>
        <dbReference type="Proteomes" id="UP000621500"/>
    </source>
</evidence>
<reference evidence="2 3" key="1">
    <citation type="submission" date="2021-01" db="EMBL/GenBank/DDBJ databases">
        <title>Whole genome shotgun sequence of Plantactinospora mayteni NBRC 109088.</title>
        <authorList>
            <person name="Komaki H."/>
            <person name="Tamura T."/>
        </authorList>
    </citation>
    <scope>NUCLEOTIDE SEQUENCE [LARGE SCALE GENOMIC DNA]</scope>
    <source>
        <strain evidence="2 3">NBRC 109088</strain>
    </source>
</reference>
<feature type="region of interest" description="Disordered" evidence="1">
    <location>
        <begin position="70"/>
        <end position="117"/>
    </location>
</feature>
<evidence type="ECO:0008006" key="4">
    <source>
        <dbReference type="Google" id="ProtNLM"/>
    </source>
</evidence>
<evidence type="ECO:0000256" key="1">
    <source>
        <dbReference type="SAM" id="MobiDB-lite"/>
    </source>
</evidence>
<gene>
    <name evidence="2" type="ORF">Pma05_48880</name>
</gene>
<name>A0ABQ4EUH7_9ACTN</name>
<evidence type="ECO:0000313" key="2">
    <source>
        <dbReference type="EMBL" id="GIG98315.1"/>
    </source>
</evidence>
<sequence length="117" mass="12563">MGGANARNPGIYIPPLTSAGVVVGPKTTGGPRWKFRNAAARPTHLTVKDVRELVAAEYLRPIPAQSDYLATATNPVPWPTRTRPRQPRGGRPMLDAEKSLTGSKRAAALTRTAAHPF</sequence>
<comment type="caution">
    <text evidence="2">The sequence shown here is derived from an EMBL/GenBank/DDBJ whole genome shotgun (WGS) entry which is preliminary data.</text>
</comment>
<dbReference type="EMBL" id="BONX01000034">
    <property type="protein sequence ID" value="GIG98315.1"/>
    <property type="molecule type" value="Genomic_DNA"/>
</dbReference>
<protein>
    <recommendedName>
        <fullName evidence="4">Integrase</fullName>
    </recommendedName>
</protein>
<keyword evidence="3" id="KW-1185">Reference proteome</keyword>